<dbReference type="Gene3D" id="3.40.50.2000">
    <property type="entry name" value="Glycogen Phosphorylase B"/>
    <property type="match status" value="2"/>
</dbReference>
<dbReference type="GO" id="GO:0009103">
    <property type="term" value="P:lipopolysaccharide biosynthetic process"/>
    <property type="evidence" value="ECO:0007669"/>
    <property type="project" value="TreeGrafter"/>
</dbReference>
<reference evidence="4 5" key="1">
    <citation type="submission" date="2019-07" db="EMBL/GenBank/DDBJ databases">
        <title>Description of 53C-WASEF.</title>
        <authorList>
            <person name="Pitt A."/>
            <person name="Hahn M.W."/>
        </authorList>
    </citation>
    <scope>NUCLEOTIDE SEQUENCE [LARGE SCALE GENOMIC DNA]</scope>
    <source>
        <strain evidence="4 5">53C-WASEF</strain>
    </source>
</reference>
<dbReference type="AlphaFoldDB" id="A0A556QPV6"/>
<dbReference type="Proteomes" id="UP000315648">
    <property type="component" value="Unassembled WGS sequence"/>
</dbReference>
<keyword evidence="1 4" id="KW-0808">Transferase</keyword>
<comment type="caution">
    <text evidence="4">The sequence shown here is derived from an EMBL/GenBank/DDBJ whole genome shotgun (WGS) entry which is preliminary data.</text>
</comment>
<dbReference type="PANTHER" id="PTHR46401">
    <property type="entry name" value="GLYCOSYLTRANSFERASE WBBK-RELATED"/>
    <property type="match status" value="1"/>
</dbReference>
<accession>A0A556QPV6</accession>
<dbReference type="OrthoDB" id="73743at2"/>
<dbReference type="Pfam" id="PF13439">
    <property type="entry name" value="Glyco_transf_4"/>
    <property type="match status" value="1"/>
</dbReference>
<keyword evidence="5" id="KW-1185">Reference proteome</keyword>
<evidence type="ECO:0000259" key="3">
    <source>
        <dbReference type="Pfam" id="PF13439"/>
    </source>
</evidence>
<dbReference type="PANTHER" id="PTHR46401:SF2">
    <property type="entry name" value="GLYCOSYLTRANSFERASE WBBK-RELATED"/>
    <property type="match status" value="1"/>
</dbReference>
<name>A0A556QPV6_9BACT</name>
<proteinExistence type="predicted"/>
<evidence type="ECO:0000313" key="5">
    <source>
        <dbReference type="Proteomes" id="UP000315648"/>
    </source>
</evidence>
<dbReference type="InterPro" id="IPR028098">
    <property type="entry name" value="Glyco_trans_4-like_N"/>
</dbReference>
<dbReference type="SUPFAM" id="SSF53756">
    <property type="entry name" value="UDP-Glycosyltransferase/glycogen phosphorylase"/>
    <property type="match status" value="1"/>
</dbReference>
<dbReference type="GO" id="GO:0016757">
    <property type="term" value="F:glycosyltransferase activity"/>
    <property type="evidence" value="ECO:0007669"/>
    <property type="project" value="InterPro"/>
</dbReference>
<dbReference type="CDD" id="cd03801">
    <property type="entry name" value="GT4_PimA-like"/>
    <property type="match status" value="1"/>
</dbReference>
<sequence>MVARVVAGDSRRVHQPATACFRMNTLLLAPELFTTDSGIPRIMRLYLKAVCELAEKKERVRFVTLNDVSVDSADLRPYTTPASLEQWEACGRDKRRFIRSTLRLSAGVKLIICGHVAQLPVAWLASWLRPGLRYVLVAHGIEVWRSFNFWERRALKGAWCIFCVSEFTRTELLKNIPLDPSRVIVLPNALDPELDKDRVDSASITTSQPVILTVSRLSSTDRYKGIDHLIEAMPAILKTAPATKLRIVGRGDDSPRLQSLVRDCGVSSNVEFAGYVDDAQLRHEFTRCTLFALPSEKEGFGLVYLEAMAHGKPCIAANAGGAPEVITPESGLLVPYADHDALAKACSEALHHEWSATAIRACAENYSYPKFKSRLSSLLST</sequence>
<organism evidence="4 5">
    <name type="scientific">Rariglobus hedericola</name>
    <dbReference type="NCBI Taxonomy" id="2597822"/>
    <lineage>
        <taxon>Bacteria</taxon>
        <taxon>Pseudomonadati</taxon>
        <taxon>Verrucomicrobiota</taxon>
        <taxon>Opitutia</taxon>
        <taxon>Opitutales</taxon>
        <taxon>Opitutaceae</taxon>
        <taxon>Rariglobus</taxon>
    </lineage>
</organism>
<dbReference type="Pfam" id="PF00534">
    <property type="entry name" value="Glycos_transf_1"/>
    <property type="match status" value="1"/>
</dbReference>
<dbReference type="InterPro" id="IPR001296">
    <property type="entry name" value="Glyco_trans_1"/>
</dbReference>
<evidence type="ECO:0000259" key="2">
    <source>
        <dbReference type="Pfam" id="PF00534"/>
    </source>
</evidence>
<protein>
    <submittedName>
        <fullName evidence="4">Glycosyltransferase family 4 protein</fullName>
    </submittedName>
</protein>
<evidence type="ECO:0000256" key="1">
    <source>
        <dbReference type="ARBA" id="ARBA00022679"/>
    </source>
</evidence>
<evidence type="ECO:0000313" key="4">
    <source>
        <dbReference type="EMBL" id="TSJ78675.1"/>
    </source>
</evidence>
<feature type="domain" description="Glycosyltransferase subfamily 4-like N-terminal" evidence="3">
    <location>
        <begin position="53"/>
        <end position="193"/>
    </location>
</feature>
<feature type="domain" description="Glycosyl transferase family 1" evidence="2">
    <location>
        <begin position="204"/>
        <end position="357"/>
    </location>
</feature>
<gene>
    <name evidence="4" type="ORF">FPL22_05050</name>
</gene>
<dbReference type="EMBL" id="VMBG01000001">
    <property type="protein sequence ID" value="TSJ78675.1"/>
    <property type="molecule type" value="Genomic_DNA"/>
</dbReference>